<feature type="transmembrane region" description="Helical" evidence="1">
    <location>
        <begin position="58"/>
        <end position="78"/>
    </location>
</feature>
<dbReference type="eggNOG" id="ENOG5032CJG">
    <property type="taxonomic scope" value="Bacteria"/>
</dbReference>
<proteinExistence type="predicted"/>
<feature type="transmembrane region" description="Helical" evidence="1">
    <location>
        <begin position="12"/>
        <end position="30"/>
    </location>
</feature>
<keyword evidence="1" id="KW-0472">Membrane</keyword>
<reference evidence="2 3" key="1">
    <citation type="journal article" date="2009" name="Stand. Genomic Sci.">
        <title>Complete genome sequence of Pedobacter heparinus type strain (HIM 762-3).</title>
        <authorList>
            <person name="Han C."/>
            <person name="Spring S."/>
            <person name="Lapidus A."/>
            <person name="Del Rio T.G."/>
            <person name="Tice H."/>
            <person name="Copeland A."/>
            <person name="Cheng J.F."/>
            <person name="Lucas S."/>
            <person name="Chen F."/>
            <person name="Nolan M."/>
            <person name="Bruce D."/>
            <person name="Goodwin L."/>
            <person name="Pitluck S."/>
            <person name="Ivanova N."/>
            <person name="Mavromatis K."/>
            <person name="Mikhailova N."/>
            <person name="Pati A."/>
            <person name="Chen A."/>
            <person name="Palaniappan K."/>
            <person name="Land M."/>
            <person name="Hauser L."/>
            <person name="Chang Y.J."/>
            <person name="Jeffries C.C."/>
            <person name="Saunders E."/>
            <person name="Chertkov O."/>
            <person name="Brettin T."/>
            <person name="Goker M."/>
            <person name="Rohde M."/>
            <person name="Bristow J."/>
            <person name="Eisen J.A."/>
            <person name="Markowitz V."/>
            <person name="Hugenholtz P."/>
            <person name="Kyrpides N.C."/>
            <person name="Klenk H.P."/>
            <person name="Detter J.C."/>
        </authorList>
    </citation>
    <scope>NUCLEOTIDE SEQUENCE [LARGE SCALE GENOMIC DNA]</scope>
    <source>
        <strain evidence="3">ATCC 13125 / DSM 2366 / CIP 104194 / JCM 7457 / NBRC 12017 / NCIMB 9290 / NRRL B-14731 / HIM 762-3</strain>
    </source>
</reference>
<keyword evidence="3" id="KW-1185">Reference proteome</keyword>
<dbReference type="EMBL" id="CP001681">
    <property type="protein sequence ID" value="ACU04589.1"/>
    <property type="molecule type" value="Genomic_DNA"/>
</dbReference>
<dbReference type="KEGG" id="phe:Phep_2385"/>
<evidence type="ECO:0000313" key="3">
    <source>
        <dbReference type="Proteomes" id="UP000000852"/>
    </source>
</evidence>
<feature type="transmembrane region" description="Helical" evidence="1">
    <location>
        <begin position="90"/>
        <end position="113"/>
    </location>
</feature>
<keyword evidence="1" id="KW-1133">Transmembrane helix</keyword>
<dbReference type="AlphaFoldDB" id="C6XYV7"/>
<gene>
    <name evidence="2" type="ordered locus">Phep_2385</name>
</gene>
<dbReference type="PROSITE" id="PS51257">
    <property type="entry name" value="PROKAR_LIPOPROTEIN"/>
    <property type="match status" value="1"/>
</dbReference>
<protein>
    <submittedName>
        <fullName evidence="2">Uncharacterized protein</fullName>
    </submittedName>
</protein>
<evidence type="ECO:0000313" key="2">
    <source>
        <dbReference type="EMBL" id="ACU04589.1"/>
    </source>
</evidence>
<sequence>MLKCSKEVMETHSYWLFILSIVVACISWTVTKEEIFKEPREYCVAKSKSCNTLWKRKFFYVFTCEYCFSHYVTLLLLIITDYKLLYQNWIGYIIAGFTIVWIANVYMSLYNIIRVDLKKVKIIAEEEAENLKMKKDKFY</sequence>
<accession>C6XYV7</accession>
<dbReference type="Proteomes" id="UP000000852">
    <property type="component" value="Chromosome"/>
</dbReference>
<dbReference type="HOGENOM" id="CLU_1842161_0_0_10"/>
<name>C6XYV7_PEDHD</name>
<keyword evidence="1" id="KW-0812">Transmembrane</keyword>
<organism evidence="2 3">
    <name type="scientific">Pedobacter heparinus (strain ATCC 13125 / DSM 2366 / CIP 104194 / JCM 7457 / NBRC 12017 / NCIMB 9290 / NRRL B-14731 / HIM 762-3)</name>
    <dbReference type="NCBI Taxonomy" id="485917"/>
    <lineage>
        <taxon>Bacteria</taxon>
        <taxon>Pseudomonadati</taxon>
        <taxon>Bacteroidota</taxon>
        <taxon>Sphingobacteriia</taxon>
        <taxon>Sphingobacteriales</taxon>
        <taxon>Sphingobacteriaceae</taxon>
        <taxon>Pedobacter</taxon>
    </lineage>
</organism>
<evidence type="ECO:0000256" key="1">
    <source>
        <dbReference type="SAM" id="Phobius"/>
    </source>
</evidence>